<dbReference type="Gene3D" id="2.20.25.240">
    <property type="match status" value="1"/>
</dbReference>
<evidence type="ECO:0000313" key="6">
    <source>
        <dbReference type="Proteomes" id="UP001231518"/>
    </source>
</evidence>
<proteinExistence type="predicted"/>
<dbReference type="Proteomes" id="UP001231518">
    <property type="component" value="Chromosome 8"/>
</dbReference>
<keyword evidence="2" id="KW-0863">Zinc-finger</keyword>
<feature type="domain" description="FLYWCH-type" evidence="4">
    <location>
        <begin position="29"/>
        <end position="82"/>
    </location>
</feature>
<dbReference type="InterPro" id="IPR007588">
    <property type="entry name" value="Znf_FLYWCH"/>
</dbReference>
<accession>A0AAD8DSS1</accession>
<evidence type="ECO:0000313" key="5">
    <source>
        <dbReference type="EMBL" id="KAJ8718895.1"/>
    </source>
</evidence>
<keyword evidence="6" id="KW-1185">Reference proteome</keyword>
<organism evidence="5 6">
    <name type="scientific">Mythimna separata</name>
    <name type="common">Oriental armyworm</name>
    <name type="synonym">Pseudaletia separata</name>
    <dbReference type="NCBI Taxonomy" id="271217"/>
    <lineage>
        <taxon>Eukaryota</taxon>
        <taxon>Metazoa</taxon>
        <taxon>Ecdysozoa</taxon>
        <taxon>Arthropoda</taxon>
        <taxon>Hexapoda</taxon>
        <taxon>Insecta</taxon>
        <taxon>Pterygota</taxon>
        <taxon>Neoptera</taxon>
        <taxon>Endopterygota</taxon>
        <taxon>Lepidoptera</taxon>
        <taxon>Glossata</taxon>
        <taxon>Ditrysia</taxon>
        <taxon>Noctuoidea</taxon>
        <taxon>Noctuidae</taxon>
        <taxon>Noctuinae</taxon>
        <taxon>Hadenini</taxon>
        <taxon>Mythimna</taxon>
    </lineage>
</organism>
<dbReference type="Pfam" id="PF04500">
    <property type="entry name" value="FLYWCH"/>
    <property type="match status" value="1"/>
</dbReference>
<gene>
    <name evidence="5" type="ORF">PYW07_016451</name>
</gene>
<evidence type="ECO:0000259" key="4">
    <source>
        <dbReference type="Pfam" id="PF04500"/>
    </source>
</evidence>
<evidence type="ECO:0000256" key="2">
    <source>
        <dbReference type="ARBA" id="ARBA00022771"/>
    </source>
</evidence>
<dbReference type="GO" id="GO:0008270">
    <property type="term" value="F:zinc ion binding"/>
    <property type="evidence" value="ECO:0007669"/>
    <property type="project" value="UniProtKB-KW"/>
</dbReference>
<dbReference type="AlphaFoldDB" id="A0AAD8DSS1"/>
<sequence length="135" mass="15534">MYLLIHTHILLFSEESSPGPSGEKYGLKYINRKGGTVLLYAGYQFTKKCTYKSGAIVWECHLRKKTKCTGTITIRQNQILKETSHSCTPDFDKNLLECYMDKCKKKIVSSYEPAISDFNAKYHKILKKLEKLEGE</sequence>
<keyword evidence="3" id="KW-0862">Zinc</keyword>
<evidence type="ECO:0000256" key="1">
    <source>
        <dbReference type="ARBA" id="ARBA00022723"/>
    </source>
</evidence>
<dbReference type="EMBL" id="JARGEI010000015">
    <property type="protein sequence ID" value="KAJ8718895.1"/>
    <property type="molecule type" value="Genomic_DNA"/>
</dbReference>
<protein>
    <recommendedName>
        <fullName evidence="4">FLYWCH-type domain-containing protein</fullName>
    </recommendedName>
</protein>
<comment type="caution">
    <text evidence="5">The sequence shown here is derived from an EMBL/GenBank/DDBJ whole genome shotgun (WGS) entry which is preliminary data.</text>
</comment>
<keyword evidence="1" id="KW-0479">Metal-binding</keyword>
<name>A0AAD8DSS1_MYTSE</name>
<reference evidence="5" key="1">
    <citation type="submission" date="2023-03" db="EMBL/GenBank/DDBJ databases">
        <title>Chromosome-level genomes of two armyworms, Mythimna separata and Mythimna loreyi, provide insights into the biosynthesis and reception of sex pheromones.</title>
        <authorList>
            <person name="Zhao H."/>
        </authorList>
    </citation>
    <scope>NUCLEOTIDE SEQUENCE</scope>
    <source>
        <strain evidence="5">BeijingLab</strain>
        <tissue evidence="5">Pupa</tissue>
    </source>
</reference>
<evidence type="ECO:0000256" key="3">
    <source>
        <dbReference type="ARBA" id="ARBA00022833"/>
    </source>
</evidence>